<dbReference type="InterPro" id="IPR001772">
    <property type="entry name" value="KA1_dom"/>
</dbReference>
<dbReference type="GO" id="GO:0000226">
    <property type="term" value="P:microtubule cytoskeleton organization"/>
    <property type="evidence" value="ECO:0007669"/>
    <property type="project" value="TreeGrafter"/>
</dbReference>
<reference evidence="20" key="1">
    <citation type="submission" date="2025-08" db="UniProtKB">
        <authorList>
            <consortium name="RefSeq"/>
        </authorList>
    </citation>
    <scope>IDENTIFICATION</scope>
    <source>
        <tissue evidence="20">Whole body pupa</tissue>
    </source>
</reference>
<comment type="cofactor">
    <cofactor evidence="1">
        <name>Mg(2+)</name>
        <dbReference type="ChEBI" id="CHEBI:18420"/>
    </cofactor>
</comment>
<evidence type="ECO:0000256" key="1">
    <source>
        <dbReference type="ARBA" id="ARBA00001946"/>
    </source>
</evidence>
<evidence type="ECO:0000256" key="11">
    <source>
        <dbReference type="ARBA" id="ARBA00022842"/>
    </source>
</evidence>
<dbReference type="GO" id="GO:0050321">
    <property type="term" value="F:tau-protein kinase activity"/>
    <property type="evidence" value="ECO:0007669"/>
    <property type="project" value="TreeGrafter"/>
</dbReference>
<dbReference type="SMART" id="SM00220">
    <property type="entry name" value="S_TKc"/>
    <property type="match status" value="1"/>
</dbReference>
<keyword evidence="11" id="KW-0460">Magnesium</keyword>
<evidence type="ECO:0000256" key="13">
    <source>
        <dbReference type="ARBA" id="ARBA00048679"/>
    </source>
</evidence>
<keyword evidence="7" id="KW-0479">Metal-binding</keyword>
<evidence type="ECO:0000256" key="16">
    <source>
        <dbReference type="SAM" id="MobiDB-lite"/>
    </source>
</evidence>
<dbReference type="FunFam" id="3.30.200.20:FF:000003">
    <property type="entry name" value="Non-specific serine/threonine protein kinase"/>
    <property type="match status" value="1"/>
</dbReference>
<dbReference type="KEGG" id="gfs:119636116"/>
<dbReference type="InterPro" id="IPR008271">
    <property type="entry name" value="Ser/Thr_kinase_AS"/>
</dbReference>
<evidence type="ECO:0000256" key="15">
    <source>
        <dbReference type="SAM" id="Coils"/>
    </source>
</evidence>
<dbReference type="PROSITE" id="PS50032">
    <property type="entry name" value="KA1"/>
    <property type="match status" value="1"/>
</dbReference>
<feature type="region of interest" description="Disordered" evidence="16">
    <location>
        <begin position="715"/>
        <end position="771"/>
    </location>
</feature>
<dbReference type="Pfam" id="PF23311">
    <property type="entry name" value="DUF7084"/>
    <property type="match status" value="1"/>
</dbReference>
<feature type="domain" description="Protein kinase" evidence="17">
    <location>
        <begin position="29"/>
        <end position="280"/>
    </location>
</feature>
<evidence type="ECO:0000256" key="8">
    <source>
        <dbReference type="ARBA" id="ARBA00022741"/>
    </source>
</evidence>
<dbReference type="InterPro" id="IPR017441">
    <property type="entry name" value="Protein_kinase_ATP_BS"/>
</dbReference>
<dbReference type="InterPro" id="IPR000719">
    <property type="entry name" value="Prot_kinase_dom"/>
</dbReference>
<dbReference type="SUPFAM" id="SSF56112">
    <property type="entry name" value="Protein kinase-like (PK-like)"/>
    <property type="match status" value="1"/>
</dbReference>
<evidence type="ECO:0000259" key="18">
    <source>
        <dbReference type="PROSITE" id="PS50032"/>
    </source>
</evidence>
<dbReference type="EC" id="2.7.11.1" evidence="3"/>
<accession>A0A9C5YWY1</accession>
<dbReference type="CDD" id="cd14338">
    <property type="entry name" value="UBA_SIK"/>
    <property type="match status" value="1"/>
</dbReference>
<feature type="compositionally biased region" description="Polar residues" evidence="16">
    <location>
        <begin position="1224"/>
        <end position="1238"/>
    </location>
</feature>
<feature type="compositionally biased region" description="Low complexity" evidence="16">
    <location>
        <begin position="1327"/>
        <end position="1343"/>
    </location>
</feature>
<keyword evidence="4" id="KW-0723">Serine/threonine-protein kinase</keyword>
<keyword evidence="8 14" id="KW-0547">Nucleotide-binding</keyword>
<keyword evidence="5" id="KW-0597">Phosphoprotein</keyword>
<keyword evidence="15" id="KW-0175">Coiled coil</keyword>
<dbReference type="PANTHER" id="PTHR24346:SF42">
    <property type="entry name" value="SERINE_THREONINE-PROTEIN KINASE SIK3"/>
    <property type="match status" value="1"/>
</dbReference>
<evidence type="ECO:0000256" key="2">
    <source>
        <dbReference type="ARBA" id="ARBA00006234"/>
    </source>
</evidence>
<comment type="similarity">
    <text evidence="2">Belongs to the protein kinase superfamily. CAMK Ser/Thr protein kinase family. SNF1 subfamily.</text>
</comment>
<evidence type="ECO:0000256" key="10">
    <source>
        <dbReference type="ARBA" id="ARBA00022840"/>
    </source>
</evidence>
<protein>
    <recommendedName>
        <fullName evidence="3">non-specific serine/threonine protein kinase</fullName>
        <ecNumber evidence="3">2.7.11.1</ecNumber>
    </recommendedName>
</protein>
<comment type="catalytic activity">
    <reaction evidence="13">
        <text>L-seryl-[protein] + ATP = O-phospho-L-seryl-[protein] + ADP + H(+)</text>
        <dbReference type="Rhea" id="RHEA:17989"/>
        <dbReference type="Rhea" id="RHEA-COMP:9863"/>
        <dbReference type="Rhea" id="RHEA-COMP:11604"/>
        <dbReference type="ChEBI" id="CHEBI:15378"/>
        <dbReference type="ChEBI" id="CHEBI:29999"/>
        <dbReference type="ChEBI" id="CHEBI:30616"/>
        <dbReference type="ChEBI" id="CHEBI:83421"/>
        <dbReference type="ChEBI" id="CHEBI:456216"/>
        <dbReference type="EC" id="2.7.11.1"/>
    </reaction>
</comment>
<dbReference type="InterPro" id="IPR011009">
    <property type="entry name" value="Kinase-like_dom_sf"/>
</dbReference>
<keyword evidence="6" id="KW-0808">Transferase</keyword>
<evidence type="ECO:0000256" key="6">
    <source>
        <dbReference type="ARBA" id="ARBA00022679"/>
    </source>
</evidence>
<dbReference type="InterPro" id="IPR057380">
    <property type="entry name" value="UBA_SIK1/2/3"/>
</dbReference>
<organism evidence="19 20">
    <name type="scientific">Glossina fuscipes</name>
    <dbReference type="NCBI Taxonomy" id="7396"/>
    <lineage>
        <taxon>Eukaryota</taxon>
        <taxon>Metazoa</taxon>
        <taxon>Ecdysozoa</taxon>
        <taxon>Arthropoda</taxon>
        <taxon>Hexapoda</taxon>
        <taxon>Insecta</taxon>
        <taxon>Pterygota</taxon>
        <taxon>Neoptera</taxon>
        <taxon>Endopterygota</taxon>
        <taxon>Diptera</taxon>
        <taxon>Brachycera</taxon>
        <taxon>Muscomorpha</taxon>
        <taxon>Hippoboscoidea</taxon>
        <taxon>Glossinidae</taxon>
        <taxon>Glossina</taxon>
    </lineage>
</organism>
<proteinExistence type="inferred from homology"/>
<dbReference type="Proteomes" id="UP000092443">
    <property type="component" value="Unplaced"/>
</dbReference>
<evidence type="ECO:0000313" key="19">
    <source>
        <dbReference type="Proteomes" id="UP000092443"/>
    </source>
</evidence>
<dbReference type="RefSeq" id="XP_037887186.1">
    <property type="nucleotide sequence ID" value="XM_038031258.1"/>
</dbReference>
<dbReference type="GO" id="GO:0035556">
    <property type="term" value="P:intracellular signal transduction"/>
    <property type="evidence" value="ECO:0007669"/>
    <property type="project" value="TreeGrafter"/>
</dbReference>
<dbReference type="Gene3D" id="1.10.510.10">
    <property type="entry name" value="Transferase(Phosphotransferase) domain 1"/>
    <property type="match status" value="1"/>
</dbReference>
<feature type="region of interest" description="Disordered" evidence="16">
    <location>
        <begin position="1301"/>
        <end position="1373"/>
    </location>
</feature>
<dbReference type="PROSITE" id="PS00108">
    <property type="entry name" value="PROTEIN_KINASE_ST"/>
    <property type="match status" value="1"/>
</dbReference>
<feature type="domain" description="KA1" evidence="18">
    <location>
        <begin position="1472"/>
        <end position="1525"/>
    </location>
</feature>
<evidence type="ECO:0000256" key="7">
    <source>
        <dbReference type="ARBA" id="ARBA00022723"/>
    </source>
</evidence>
<feature type="compositionally biased region" description="Polar residues" evidence="16">
    <location>
        <begin position="1344"/>
        <end position="1355"/>
    </location>
</feature>
<feature type="binding site" evidence="14">
    <location>
        <position position="58"/>
    </location>
    <ligand>
        <name>ATP</name>
        <dbReference type="ChEBI" id="CHEBI:30616"/>
    </ligand>
</feature>
<feature type="compositionally biased region" description="Low complexity" evidence="16">
    <location>
        <begin position="748"/>
        <end position="765"/>
    </location>
</feature>
<keyword evidence="10 14" id="KW-0067">ATP-binding</keyword>
<comment type="catalytic activity">
    <reaction evidence="12">
        <text>L-threonyl-[protein] + ATP = O-phospho-L-threonyl-[protein] + ADP + H(+)</text>
        <dbReference type="Rhea" id="RHEA:46608"/>
        <dbReference type="Rhea" id="RHEA-COMP:11060"/>
        <dbReference type="Rhea" id="RHEA-COMP:11605"/>
        <dbReference type="ChEBI" id="CHEBI:15378"/>
        <dbReference type="ChEBI" id="CHEBI:30013"/>
        <dbReference type="ChEBI" id="CHEBI:30616"/>
        <dbReference type="ChEBI" id="CHEBI:61977"/>
        <dbReference type="ChEBI" id="CHEBI:456216"/>
        <dbReference type="EC" id="2.7.11.1"/>
    </reaction>
</comment>
<evidence type="ECO:0000259" key="17">
    <source>
        <dbReference type="PROSITE" id="PS50011"/>
    </source>
</evidence>
<feature type="compositionally biased region" description="Polar residues" evidence="16">
    <location>
        <begin position="721"/>
        <end position="735"/>
    </location>
</feature>
<name>A0A9C5YWY1_9MUSC</name>
<evidence type="ECO:0000256" key="14">
    <source>
        <dbReference type="PROSITE-ProRule" id="PRU10141"/>
    </source>
</evidence>
<keyword evidence="19" id="KW-1185">Reference proteome</keyword>
<evidence type="ECO:0000256" key="3">
    <source>
        <dbReference type="ARBA" id="ARBA00012513"/>
    </source>
</evidence>
<feature type="coiled-coil region" evidence="15">
    <location>
        <begin position="363"/>
        <end position="390"/>
    </location>
</feature>
<dbReference type="InterPro" id="IPR055511">
    <property type="entry name" value="DUF7084"/>
</dbReference>
<keyword evidence="9" id="KW-0418">Kinase</keyword>
<evidence type="ECO:0000256" key="12">
    <source>
        <dbReference type="ARBA" id="ARBA00047899"/>
    </source>
</evidence>
<dbReference type="PROSITE" id="PS50011">
    <property type="entry name" value="PROTEIN_KINASE_DOM"/>
    <property type="match status" value="1"/>
</dbReference>
<sequence length="1530" mass="166206">MASTTSVKNYKVPSTSKISVDKLLRVGFYDLEKTIGKGNFAVVKLASNIVTKSKVAVKIIDKTCLNEEYLAKTYREISILKTLRHPHITRLYEVMQSETMIYLVTEYACQGEIFDHLVENGRMKEPEAARVFTQLVSAVQYCHSKGVVHRDLKAENVLLDKDMNIKLADFGFSNRYKEGNPLTTWCGSPPYAAPEVFQGLEYDGPKADIWSLGVVLYALVCGALPFDGKTLLELKSRVVTGKFRIPYFMSQDCEHLIRNMLVVEPDRRYTLKQIIKHRWLSEWINEIEQQCYETTHSYVSPSNPLMRSNSNCSLDANSTNTCTAVPNLDTVVMSHMLQLSGLTADKIAQSVHENRFDNIYAIYHLLYDKLQQKRREYERLQQHAKRVRSRTSITTGIVDRSDTLHSQDLVDRLSPLSNTNATQSTLDYQWSDVSGDLEKFSDIELECLQRQNELQNPNQNANLAQGANSNNGNTRRHTVGPGDVAHEQALADPNVVPLNFKCEPQNKEQQSGTYPPINLPMLQNQPLHYLTIKDQHLLKPPLAMGATGSFNRRASDGGANLPYCFTTMQHQSQSQAATENPYYIDPQTTTNISVAGQESYITAVAEPMKADNVAVNSNEEGTEDIQRYMQMRGCAKRHTVGCTEDLTGTHHTSDQQSTMPRLPGTAPSGVMNSTAGGGGLRTRRTGLLTVTERPPVISPELIREVETRMNRNYLPPALKMQQRNNSGGLSQSPPTSGGGHHNSLYIGGSHYNASSTNSSSYPTAGNNSSVTPSAATAALCNQSPLSLGSTTTSQTAQTAAAVITGYASNRRIYGRACKLPPVQEVGRYSPVRRASEGSKTQFQGPLQECQYLQKGIAQRNFLCAPSPPLLENSISLPGSPLHGKPSITCHNMLRRSGVCGVSTAQPIVAAKQDVELTADALKNLMPTLDQLVKEQRLSVERANKIIADRLMPLVLANYLGLTTMSSGHEYLQPQQMFSFSVSPLSLPNSTSNSNNQMVTPAVSGPLLQQLNTNIGSNVPAALASQTPVMGLHSKQLLGGAAYQLPQYATPGSIYSANSSACPSPIYGSFSGSASPNAYLTGTNSANGGGGSSPLHQITKGISYLSTGGGGSITRGTSIVSEITAVHNQPLDLSMDISSPEDSETPQGSVTPQNWFNPASAYYDIKPLNLSPAQPVRVVTTPPTSPNLCIIQEENSHGQMCHTISTGTPYAGCTGGITPTPTTGNVSGDSSPTPNQPSHPQICLTDVQGSEITLVALSPENSRDSDIDAAELQTTPLMSLQGLIITEPSLDMPSITRGIGRKTSLESEQHGTTHTQTGEGNRRGSDKSLGFSDDSLSNDSNNLSPCQEPSASSGFKSDSHSEIGDPTEGHLTPDSLSELRRMSDEMCYEVPLPHECSNLETSRILEIVKQTIDSTMPPKGFILHKRQTNEAMDGTSVESAINGSRPDTRLSIASDSSHVCSVMDTGQALTNLSLEYSGGLQIEVQVCEGRSRDNQIAGKGIKLRRISGDQFEYGKLCQQLISNLSMQQVAG</sequence>
<dbReference type="PANTHER" id="PTHR24346">
    <property type="entry name" value="MAP/MICROTUBULE AFFINITY-REGULATING KINASE"/>
    <property type="match status" value="1"/>
</dbReference>
<dbReference type="FunFam" id="1.10.510.10:FF:000156">
    <property type="entry name" value="Serine/threonine-protein kinase SIK3 homolog"/>
    <property type="match status" value="1"/>
</dbReference>
<evidence type="ECO:0000256" key="4">
    <source>
        <dbReference type="ARBA" id="ARBA00022527"/>
    </source>
</evidence>
<dbReference type="PROSITE" id="PS00107">
    <property type="entry name" value="PROTEIN_KINASE_ATP"/>
    <property type="match status" value="1"/>
</dbReference>
<dbReference type="GO" id="GO:0005524">
    <property type="term" value="F:ATP binding"/>
    <property type="evidence" value="ECO:0007669"/>
    <property type="project" value="UniProtKB-UniRule"/>
</dbReference>
<feature type="region of interest" description="Disordered" evidence="16">
    <location>
        <begin position="644"/>
        <end position="682"/>
    </location>
</feature>
<gene>
    <name evidence="20" type="primary">LOC119636116</name>
</gene>
<dbReference type="GO" id="GO:0005737">
    <property type="term" value="C:cytoplasm"/>
    <property type="evidence" value="ECO:0007669"/>
    <property type="project" value="TreeGrafter"/>
</dbReference>
<feature type="region of interest" description="Disordered" evidence="16">
    <location>
        <begin position="1220"/>
        <end position="1239"/>
    </location>
</feature>
<dbReference type="Pfam" id="PF00069">
    <property type="entry name" value="Pkinase"/>
    <property type="match status" value="1"/>
</dbReference>
<evidence type="ECO:0000313" key="20">
    <source>
        <dbReference type="RefSeq" id="XP_037887186.1"/>
    </source>
</evidence>
<evidence type="ECO:0000256" key="9">
    <source>
        <dbReference type="ARBA" id="ARBA00022777"/>
    </source>
</evidence>
<dbReference type="Pfam" id="PF23312">
    <property type="entry name" value="UBA_SIK3"/>
    <property type="match status" value="1"/>
</dbReference>
<dbReference type="GO" id="GO:0046872">
    <property type="term" value="F:metal ion binding"/>
    <property type="evidence" value="ECO:0007669"/>
    <property type="project" value="UniProtKB-KW"/>
</dbReference>
<dbReference type="GeneID" id="119636116"/>
<evidence type="ECO:0000256" key="5">
    <source>
        <dbReference type="ARBA" id="ARBA00022553"/>
    </source>
</evidence>